<evidence type="ECO:0000313" key="2">
    <source>
        <dbReference type="Proteomes" id="UP000597507"/>
    </source>
</evidence>
<dbReference type="RefSeq" id="WP_229677959.1">
    <property type="nucleotide sequence ID" value="NZ_BMKS01000005.1"/>
</dbReference>
<dbReference type="AlphaFoldDB" id="A0A8J3ECI2"/>
<comment type="caution">
    <text evidence="1">The sequence shown here is derived from an EMBL/GenBank/DDBJ whole genome shotgun (WGS) entry which is preliminary data.</text>
</comment>
<evidence type="ECO:0000313" key="1">
    <source>
        <dbReference type="EMBL" id="GGG33323.1"/>
    </source>
</evidence>
<gene>
    <name evidence="1" type="ORF">GCM10010964_21500</name>
</gene>
<dbReference type="Gene3D" id="3.40.50.1820">
    <property type="entry name" value="alpha/beta hydrolase"/>
    <property type="match status" value="1"/>
</dbReference>
<dbReference type="InterPro" id="IPR029058">
    <property type="entry name" value="AB_hydrolase_fold"/>
</dbReference>
<accession>A0A8J3ECI2</accession>
<protein>
    <recommendedName>
        <fullName evidence="3">Alpha/beta hydrolase</fullName>
    </recommendedName>
</protein>
<keyword evidence="2" id="KW-1185">Reference proteome</keyword>
<organism evidence="1 2">
    <name type="scientific">Caldovatus sediminis</name>
    <dbReference type="NCBI Taxonomy" id="2041189"/>
    <lineage>
        <taxon>Bacteria</taxon>
        <taxon>Pseudomonadati</taxon>
        <taxon>Pseudomonadota</taxon>
        <taxon>Alphaproteobacteria</taxon>
        <taxon>Acetobacterales</taxon>
        <taxon>Roseomonadaceae</taxon>
        <taxon>Caldovatus</taxon>
    </lineage>
</organism>
<sequence length="91" mass="10017">MLRPETRYARSADGVHIAWQVHGAGPLDLVLVHGFVSNLELHWEEPGLAHLLSRLGGFARVGRSSTSAAPASPTPFRTFRRSRRGWTACGR</sequence>
<name>A0A8J3ECI2_9PROT</name>
<proteinExistence type="predicted"/>
<dbReference type="SUPFAM" id="SSF53474">
    <property type="entry name" value="alpha/beta-Hydrolases"/>
    <property type="match status" value="1"/>
</dbReference>
<dbReference type="Proteomes" id="UP000597507">
    <property type="component" value="Unassembled WGS sequence"/>
</dbReference>
<reference evidence="1 2" key="1">
    <citation type="journal article" date="2014" name="Int. J. Syst. Evol. Microbiol.">
        <title>Complete genome sequence of Corynebacterium casei LMG S-19264T (=DSM 44701T), isolated from a smear-ripened cheese.</title>
        <authorList>
            <consortium name="US DOE Joint Genome Institute (JGI-PGF)"/>
            <person name="Walter F."/>
            <person name="Albersmeier A."/>
            <person name="Kalinowski J."/>
            <person name="Ruckert C."/>
        </authorList>
    </citation>
    <scope>NUCLEOTIDE SEQUENCE [LARGE SCALE GENOMIC DNA]</scope>
    <source>
        <strain evidence="1 2">CGMCC 1.16330</strain>
    </source>
</reference>
<evidence type="ECO:0008006" key="3">
    <source>
        <dbReference type="Google" id="ProtNLM"/>
    </source>
</evidence>
<dbReference type="EMBL" id="BMKS01000005">
    <property type="protein sequence ID" value="GGG33323.1"/>
    <property type="molecule type" value="Genomic_DNA"/>
</dbReference>